<dbReference type="InterPro" id="IPR026841">
    <property type="entry name" value="Aur1/Ipt1"/>
</dbReference>
<evidence type="ECO:0000256" key="5">
    <source>
        <dbReference type="SAM" id="MobiDB-lite"/>
    </source>
</evidence>
<dbReference type="Gene3D" id="1.20.144.10">
    <property type="entry name" value="Phosphatidic acid phosphatase type 2/haloperoxidase"/>
    <property type="match status" value="1"/>
</dbReference>
<protein>
    <submittedName>
        <fullName evidence="8">Phosphatase PAP2 family protein</fullName>
    </submittedName>
</protein>
<sequence length="318" mass="33899">MLRWVSRRATGTEHRFHGADGPRRPGALPEVVGLLVLLVVFTHLHAAAGTDAAAATSNAVALQSIERGLHLDVERGANHWLAGHLLLSHVAVYFYRLYYVAIAGVLLWVYLRHAAVYRHVRRTMVAMLLLILPVYWAVPLSPPRFALPGVVDVVALYDLFGDASTDTTNGQNHYSAMPSLHVGWSLWCAYAAWTALRPARPRVALLPWLFPLLMAATVLTTGNHYVLDIAGSVVLLLAAVAAALLWRRLAASRGGRPAAPDGGAPPAAPGGGVRPVTPDGGAPVVAGSGPSAGASPRVRRRWRPSARSLPGRRGWGGG</sequence>
<dbReference type="Proteomes" id="UP001501470">
    <property type="component" value="Unassembled WGS sequence"/>
</dbReference>
<accession>A0ABP4MEX9</accession>
<feature type="transmembrane region" description="Helical" evidence="6">
    <location>
        <begin position="225"/>
        <end position="246"/>
    </location>
</feature>
<dbReference type="InterPro" id="IPR052185">
    <property type="entry name" value="IPC_Synthase-Related"/>
</dbReference>
<keyword evidence="4 6" id="KW-0472">Membrane</keyword>
<gene>
    <name evidence="8" type="ORF">GCM10009827_073410</name>
</gene>
<organism evidence="8 9">
    <name type="scientific">Dactylosporangium maewongense</name>
    <dbReference type="NCBI Taxonomy" id="634393"/>
    <lineage>
        <taxon>Bacteria</taxon>
        <taxon>Bacillati</taxon>
        <taxon>Actinomycetota</taxon>
        <taxon>Actinomycetes</taxon>
        <taxon>Micromonosporales</taxon>
        <taxon>Micromonosporaceae</taxon>
        <taxon>Dactylosporangium</taxon>
    </lineage>
</organism>
<comment type="subcellular location">
    <subcellularLocation>
        <location evidence="1">Membrane</location>
        <topology evidence="1">Multi-pass membrane protein</topology>
    </subcellularLocation>
</comment>
<feature type="domain" description="Inositolphosphotransferase Aur1/Ipt1" evidence="7">
    <location>
        <begin position="61"/>
        <end position="241"/>
    </location>
</feature>
<feature type="transmembrane region" description="Helical" evidence="6">
    <location>
        <begin position="203"/>
        <end position="219"/>
    </location>
</feature>
<dbReference type="Pfam" id="PF14378">
    <property type="entry name" value="PAP2_3"/>
    <property type="match status" value="1"/>
</dbReference>
<feature type="region of interest" description="Disordered" evidence="5">
    <location>
        <begin position="1"/>
        <end position="21"/>
    </location>
</feature>
<proteinExistence type="predicted"/>
<evidence type="ECO:0000256" key="1">
    <source>
        <dbReference type="ARBA" id="ARBA00004141"/>
    </source>
</evidence>
<feature type="transmembrane region" description="Helical" evidence="6">
    <location>
        <begin position="31"/>
        <end position="48"/>
    </location>
</feature>
<feature type="transmembrane region" description="Helical" evidence="6">
    <location>
        <begin position="176"/>
        <end position="196"/>
    </location>
</feature>
<dbReference type="EMBL" id="BAAAQD010000017">
    <property type="protein sequence ID" value="GAA1543107.1"/>
    <property type="molecule type" value="Genomic_DNA"/>
</dbReference>
<keyword evidence="3 6" id="KW-1133">Transmembrane helix</keyword>
<evidence type="ECO:0000259" key="7">
    <source>
        <dbReference type="Pfam" id="PF14378"/>
    </source>
</evidence>
<evidence type="ECO:0000313" key="9">
    <source>
        <dbReference type="Proteomes" id="UP001501470"/>
    </source>
</evidence>
<dbReference type="RefSeq" id="WP_344507405.1">
    <property type="nucleotide sequence ID" value="NZ_BAAAQD010000017.1"/>
</dbReference>
<feature type="transmembrane region" description="Helical" evidence="6">
    <location>
        <begin position="93"/>
        <end position="111"/>
    </location>
</feature>
<reference evidence="9" key="1">
    <citation type="journal article" date="2019" name="Int. J. Syst. Evol. Microbiol.">
        <title>The Global Catalogue of Microorganisms (GCM) 10K type strain sequencing project: providing services to taxonomists for standard genome sequencing and annotation.</title>
        <authorList>
            <consortium name="The Broad Institute Genomics Platform"/>
            <consortium name="The Broad Institute Genome Sequencing Center for Infectious Disease"/>
            <person name="Wu L."/>
            <person name="Ma J."/>
        </authorList>
    </citation>
    <scope>NUCLEOTIDE SEQUENCE [LARGE SCALE GENOMIC DNA]</scope>
    <source>
        <strain evidence="9">JCM 15933</strain>
    </source>
</reference>
<name>A0ABP4MEX9_9ACTN</name>
<dbReference type="PANTHER" id="PTHR31310:SF7">
    <property type="entry name" value="PA-PHOSPHATASE RELATED-FAMILY PROTEIN DDB_G0268928"/>
    <property type="match status" value="1"/>
</dbReference>
<feature type="region of interest" description="Disordered" evidence="5">
    <location>
        <begin position="255"/>
        <end position="318"/>
    </location>
</feature>
<dbReference type="PANTHER" id="PTHR31310">
    <property type="match status" value="1"/>
</dbReference>
<evidence type="ECO:0000256" key="3">
    <source>
        <dbReference type="ARBA" id="ARBA00022989"/>
    </source>
</evidence>
<evidence type="ECO:0000256" key="2">
    <source>
        <dbReference type="ARBA" id="ARBA00022692"/>
    </source>
</evidence>
<feature type="transmembrane region" description="Helical" evidence="6">
    <location>
        <begin position="123"/>
        <end position="138"/>
    </location>
</feature>
<evidence type="ECO:0000256" key="4">
    <source>
        <dbReference type="ARBA" id="ARBA00023136"/>
    </source>
</evidence>
<evidence type="ECO:0000256" key="6">
    <source>
        <dbReference type="SAM" id="Phobius"/>
    </source>
</evidence>
<feature type="compositionally biased region" description="Low complexity" evidence="5">
    <location>
        <begin position="255"/>
        <end position="265"/>
    </location>
</feature>
<feature type="compositionally biased region" description="Basic and acidic residues" evidence="5">
    <location>
        <begin position="10"/>
        <end position="21"/>
    </location>
</feature>
<comment type="caution">
    <text evidence="8">The sequence shown here is derived from an EMBL/GenBank/DDBJ whole genome shotgun (WGS) entry which is preliminary data.</text>
</comment>
<keyword evidence="2 6" id="KW-0812">Transmembrane</keyword>
<evidence type="ECO:0000313" key="8">
    <source>
        <dbReference type="EMBL" id="GAA1543107.1"/>
    </source>
</evidence>
<dbReference type="CDD" id="cd03386">
    <property type="entry name" value="PAP2_Aur1_like"/>
    <property type="match status" value="1"/>
</dbReference>
<keyword evidence="9" id="KW-1185">Reference proteome</keyword>